<comment type="caution">
    <text evidence="7">The sequence shown here is derived from an EMBL/GenBank/DDBJ whole genome shotgun (WGS) entry which is preliminary data.</text>
</comment>
<feature type="domain" description="DUF11" evidence="5">
    <location>
        <begin position="1058"/>
        <end position="1189"/>
    </location>
</feature>
<organism evidence="7 8">
    <name type="scientific">Crateriforma conspicua</name>
    <dbReference type="NCBI Taxonomy" id="2527996"/>
    <lineage>
        <taxon>Bacteria</taxon>
        <taxon>Pseudomonadati</taxon>
        <taxon>Planctomycetota</taxon>
        <taxon>Planctomycetia</taxon>
        <taxon>Planctomycetales</taxon>
        <taxon>Planctomycetaceae</taxon>
        <taxon>Crateriforma</taxon>
    </lineage>
</organism>
<keyword evidence="2" id="KW-0964">Secreted</keyword>
<evidence type="ECO:0000256" key="1">
    <source>
        <dbReference type="ARBA" id="ARBA00004613"/>
    </source>
</evidence>
<dbReference type="NCBIfam" id="TIGR01451">
    <property type="entry name" value="B_ant_repeat"/>
    <property type="match status" value="5"/>
</dbReference>
<dbReference type="Proteomes" id="UP000317238">
    <property type="component" value="Unassembled WGS sequence"/>
</dbReference>
<evidence type="ECO:0000313" key="7">
    <source>
        <dbReference type="EMBL" id="TWT67886.1"/>
    </source>
</evidence>
<dbReference type="SUPFAM" id="SSF117074">
    <property type="entry name" value="Hypothetical protein PA1324"/>
    <property type="match status" value="3"/>
</dbReference>
<accession>A0A5C5XWX3</accession>
<evidence type="ECO:0000259" key="6">
    <source>
        <dbReference type="Pfam" id="PF17210"/>
    </source>
</evidence>
<dbReference type="Pfam" id="PF01345">
    <property type="entry name" value="DUF11"/>
    <property type="match status" value="6"/>
</dbReference>
<proteinExistence type="predicted"/>
<dbReference type="InterPro" id="IPR013783">
    <property type="entry name" value="Ig-like_fold"/>
</dbReference>
<evidence type="ECO:0000259" key="5">
    <source>
        <dbReference type="Pfam" id="PF01345"/>
    </source>
</evidence>
<dbReference type="Gene3D" id="2.60.40.10">
    <property type="entry name" value="Immunoglobulins"/>
    <property type="match status" value="3"/>
</dbReference>
<dbReference type="PANTHER" id="PTHR34819">
    <property type="entry name" value="LARGE CYSTEINE-RICH PERIPLASMIC PROTEIN OMCB"/>
    <property type="match status" value="1"/>
</dbReference>
<feature type="domain" description="SD-repeat containing protein B" evidence="6">
    <location>
        <begin position="363"/>
        <end position="457"/>
    </location>
</feature>
<feature type="region of interest" description="Disordered" evidence="4">
    <location>
        <begin position="449"/>
        <end position="510"/>
    </location>
</feature>
<keyword evidence="8" id="KW-1185">Reference proteome</keyword>
<dbReference type="InterPro" id="IPR051172">
    <property type="entry name" value="Chlamydia_OmcB"/>
</dbReference>
<feature type="domain" description="DUF11" evidence="5">
    <location>
        <begin position="654"/>
        <end position="778"/>
    </location>
</feature>
<evidence type="ECO:0000256" key="2">
    <source>
        <dbReference type="ARBA" id="ARBA00022525"/>
    </source>
</evidence>
<feature type="compositionally biased region" description="Polar residues" evidence="4">
    <location>
        <begin position="487"/>
        <end position="498"/>
    </location>
</feature>
<feature type="domain" description="DUF11" evidence="5">
    <location>
        <begin position="925"/>
        <end position="1049"/>
    </location>
</feature>
<feature type="domain" description="DUF11" evidence="5">
    <location>
        <begin position="526"/>
        <end position="647"/>
    </location>
</feature>
<keyword evidence="3" id="KW-0732">Signal</keyword>
<name>A0A5C5XWX3_9PLAN</name>
<comment type="subcellular location">
    <subcellularLocation>
        <location evidence="1">Secreted</location>
    </subcellularLocation>
</comment>
<reference evidence="7 8" key="1">
    <citation type="submission" date="2019-02" db="EMBL/GenBank/DDBJ databases">
        <title>Deep-cultivation of Planctomycetes and their phenomic and genomic characterization uncovers novel biology.</title>
        <authorList>
            <person name="Wiegand S."/>
            <person name="Jogler M."/>
            <person name="Boedeker C."/>
            <person name="Pinto D."/>
            <person name="Vollmers J."/>
            <person name="Rivas-Marin E."/>
            <person name="Kohn T."/>
            <person name="Peeters S.H."/>
            <person name="Heuer A."/>
            <person name="Rast P."/>
            <person name="Oberbeckmann S."/>
            <person name="Bunk B."/>
            <person name="Jeske O."/>
            <person name="Meyerdierks A."/>
            <person name="Storesund J.E."/>
            <person name="Kallscheuer N."/>
            <person name="Luecker S."/>
            <person name="Lage O.M."/>
            <person name="Pohl T."/>
            <person name="Merkel B.J."/>
            <person name="Hornburger P."/>
            <person name="Mueller R.-W."/>
            <person name="Bruemmer F."/>
            <person name="Labrenz M."/>
            <person name="Spormann A.M."/>
            <person name="Op Den Camp H."/>
            <person name="Overmann J."/>
            <person name="Amann R."/>
            <person name="Jetten M.S.M."/>
            <person name="Mascher T."/>
            <person name="Medema M.H."/>
            <person name="Devos D.P."/>
            <person name="Kaster A.-K."/>
            <person name="Ovreas L."/>
            <person name="Rohde M."/>
            <person name="Galperin M.Y."/>
            <person name="Jogler C."/>
        </authorList>
    </citation>
    <scope>NUCLEOTIDE SEQUENCE [LARGE SCALE GENOMIC DNA]</scope>
    <source>
        <strain evidence="7 8">Pan14r</strain>
    </source>
</reference>
<evidence type="ECO:0000256" key="3">
    <source>
        <dbReference type="ARBA" id="ARBA00022729"/>
    </source>
</evidence>
<dbReference type="PANTHER" id="PTHR34819:SF3">
    <property type="entry name" value="CELL SURFACE PROTEIN"/>
    <property type="match status" value="1"/>
</dbReference>
<dbReference type="Pfam" id="PF17210">
    <property type="entry name" value="SdrD_B"/>
    <property type="match status" value="2"/>
</dbReference>
<gene>
    <name evidence="7" type="ORF">Pan14r_01240</name>
</gene>
<evidence type="ECO:0000313" key="8">
    <source>
        <dbReference type="Proteomes" id="UP000317238"/>
    </source>
</evidence>
<dbReference type="InterPro" id="IPR047589">
    <property type="entry name" value="DUF11_rpt"/>
</dbReference>
<evidence type="ECO:0000256" key="4">
    <source>
        <dbReference type="SAM" id="MobiDB-lite"/>
    </source>
</evidence>
<dbReference type="RefSeq" id="WP_146438017.1">
    <property type="nucleotide sequence ID" value="NZ_SJPL01000001.1"/>
</dbReference>
<dbReference type="Gene3D" id="2.60.40.740">
    <property type="match status" value="2"/>
</dbReference>
<feature type="domain" description="DUF11" evidence="5">
    <location>
        <begin position="1196"/>
        <end position="1311"/>
    </location>
</feature>
<feature type="domain" description="DUF11" evidence="5">
    <location>
        <begin position="791"/>
        <end position="917"/>
    </location>
</feature>
<dbReference type="InterPro" id="IPR033764">
    <property type="entry name" value="Sdr_B"/>
</dbReference>
<dbReference type="InterPro" id="IPR001434">
    <property type="entry name" value="OmcB-like_DUF11"/>
</dbReference>
<feature type="domain" description="SD-repeat containing protein B" evidence="6">
    <location>
        <begin position="1325"/>
        <end position="1400"/>
    </location>
</feature>
<dbReference type="OrthoDB" id="158862at2"/>
<protein>
    <submittedName>
        <fullName evidence="7">Cna protein B-type domain protein</fullName>
    </submittedName>
</protein>
<dbReference type="GO" id="GO:0005576">
    <property type="term" value="C:extracellular region"/>
    <property type="evidence" value="ECO:0007669"/>
    <property type="project" value="UniProtKB-SubCell"/>
</dbReference>
<dbReference type="EMBL" id="SJPL01000001">
    <property type="protein sequence ID" value="TWT67886.1"/>
    <property type="molecule type" value="Genomic_DNA"/>
</dbReference>
<feature type="compositionally biased region" description="Acidic residues" evidence="4">
    <location>
        <begin position="464"/>
        <end position="475"/>
    </location>
</feature>
<sequence length="1450" mass="148658">MVLHRLFHRLTASDRRDQSTGRRRIARRRMLLERLDRREVLAANIGQIVGVAFTDQTGDGLTGDDPRLENVQVQLYLDNGNGVFDSGVDTLQGTVFTDAGADPNPGQYEFNDLPAGDYFVVQATSGTLTPPDPTLVTVTADNADGATIVTIDEFTTGDQLVTATGGATQTGSVAAGSALGGQRDMQLVHTNGAGNTNLQVDTGTELLSLSTGGGATAIGTVEYDGADGAFGLNLPPGFAAQSLAGATAGEAAPTNTGLEVLARAENQDETLRLIVYSSATEASEATITIPVNATLQSVFVDFASFAQSGDAGIAGPADFNSIVAVRAQAEVTLADNDIFFSVVESRGPDPVTANLSNTQLVQLGGTVFIDNGPNAGEQNDGIQQGTEAGVENVVVELYEVATAGGTINTATDTPIDSVQTGPGGDYLFTDLDPGHYVVVIPNAEFGATEPLFGHQTSTGNDPAPDPDDNTDDDDNGSLVAGFGIVSGTITLESNSEPTTEADDSDADGLNSNRNLTLDFGVIPVVDLTISKTVNAALSGDDEDDQAVFDIAVTNNGPLTATNVEVEDIIPAGLTFNSLANEGSATATVNGSTITIDLGDITSGGNFTFQIIADIDANQTDDIVNTATVDTADQVDIDPNNNSSTATLDLRSTPLTITKVDLTDPVVAGGQFSYEITVTNTSTTDTANGVQVEDVLPTGLTFSSGLVTLPGGSTNPNLVQSDPDGNNAALVRGTIGNLGPGESATVTITVDVAIDASTTINNTATVTATPNTIPAGNDNDDDEQTTVTREVDVQIDKQISTQTPVAGGSAFTYTITVQNNGPSIAENVEVDDDLDDLLSYVAASFNDNGSGITFTQDGTDPTLLNFDIGSLSPGAANAVTFSFDVTLDAAATGTLDNTAVVSTTSTDTVAANNTDTESVTISRDVDLAITKAVNETTLVPGEITAGNPALVWTIEVTNNGTSDAFNVVVSDDINDELNVNGQITTVTVDAGAFTVTNPDSTPTVSFGTIPAGETRSFTISAEIPAAATGDIVNNAVVDADDINPVTSNTVTTTLTPDFDLTVDKTVSGTASLNPGNQVTFQIDVLHDTAGAETSPSRATGVVLTDLLPDGLTFVSATAAGSSVTPTTTVNGDGTTSVVFSSFDLDPGQTRTFTVTASVDNDADGTLTNNASFVADAGESDTNNNDDDANVTVTPIVDVSVTKTVNLADAQVGSELVWTVTVTNGGPSIAEAVTAVDTLPTGVTFVSGSGPNGESLTPSGNQITVNGGDLASGASFSFTVRATIDSGASGDLQNQVAVSTTTNETVTNNNSALAVTSVDPVTSELSGRVYVDANENGQFDTGEAGIEGVTIALTGTDSLGNSVSRTATTDANGEYVFASLAQGTYRLEETEQPADFLDGDEDADNNLNPTITDEVFADIALDPDTIVPGFNFGELERPPEGLSKRRFLASST</sequence>